<dbReference type="FunCoup" id="F6RK43">
    <property type="interactions" value="545"/>
</dbReference>
<evidence type="ECO:0000313" key="6">
    <source>
        <dbReference type="Proteomes" id="UP000002280"/>
    </source>
</evidence>
<dbReference type="PANTHER" id="PTHR23268:SF101">
    <property type="entry name" value="T CELL RECEPTOR BETA VARIABLE 9"/>
    <property type="match status" value="1"/>
</dbReference>
<dbReference type="STRING" id="13616.ENSMODP00000038236"/>
<dbReference type="HOGENOM" id="CLU_077975_9_4_1"/>
<feature type="chain" id="PRO_5045585695" description="Ig-like domain-containing protein" evidence="3">
    <location>
        <begin position="22"/>
        <end position="136"/>
    </location>
</feature>
<keyword evidence="6" id="KW-1185">Reference proteome</keyword>
<organism evidence="5 6">
    <name type="scientific">Monodelphis domestica</name>
    <name type="common">Gray short-tailed opossum</name>
    <dbReference type="NCBI Taxonomy" id="13616"/>
    <lineage>
        <taxon>Eukaryota</taxon>
        <taxon>Metazoa</taxon>
        <taxon>Chordata</taxon>
        <taxon>Craniata</taxon>
        <taxon>Vertebrata</taxon>
        <taxon>Euteleostomi</taxon>
        <taxon>Mammalia</taxon>
        <taxon>Metatheria</taxon>
        <taxon>Didelphimorphia</taxon>
        <taxon>Didelphidae</taxon>
        <taxon>Monodelphis</taxon>
    </lineage>
</organism>
<protein>
    <recommendedName>
        <fullName evidence="4">Ig-like domain-containing protein</fullName>
    </recommendedName>
</protein>
<evidence type="ECO:0000256" key="2">
    <source>
        <dbReference type="ARBA" id="ARBA00022859"/>
    </source>
</evidence>
<dbReference type="GO" id="GO:0005886">
    <property type="term" value="C:plasma membrane"/>
    <property type="evidence" value="ECO:0000318"/>
    <property type="project" value="GO_Central"/>
</dbReference>
<dbReference type="GO" id="GO:0002376">
    <property type="term" value="P:immune system process"/>
    <property type="evidence" value="ECO:0007669"/>
    <property type="project" value="UniProtKB-KW"/>
</dbReference>
<dbReference type="InterPro" id="IPR036179">
    <property type="entry name" value="Ig-like_dom_sf"/>
</dbReference>
<evidence type="ECO:0000313" key="5">
    <source>
        <dbReference type="Ensembl" id="ENSMODP00000038236.2"/>
    </source>
</evidence>
<feature type="signal peptide" evidence="3">
    <location>
        <begin position="1"/>
        <end position="21"/>
    </location>
</feature>
<dbReference type="InParanoid" id="F6RK43"/>
<dbReference type="SMART" id="SM00409">
    <property type="entry name" value="IG"/>
    <property type="match status" value="1"/>
</dbReference>
<reference evidence="5" key="2">
    <citation type="submission" date="2025-08" db="UniProtKB">
        <authorList>
            <consortium name="Ensembl"/>
        </authorList>
    </citation>
    <scope>IDENTIFICATION</scope>
</reference>
<dbReference type="GO" id="GO:0007166">
    <property type="term" value="P:cell surface receptor signaling pathway"/>
    <property type="evidence" value="ECO:0000318"/>
    <property type="project" value="GO_Central"/>
</dbReference>
<feature type="domain" description="Ig-like" evidence="4">
    <location>
        <begin position="19"/>
        <end position="123"/>
    </location>
</feature>
<dbReference type="InterPro" id="IPR050413">
    <property type="entry name" value="TCR_beta_variable"/>
</dbReference>
<reference evidence="5 6" key="1">
    <citation type="journal article" date="2007" name="Nature">
        <title>Genome of the marsupial Monodelphis domestica reveals innovation in non-coding sequences.</title>
        <authorList>
            <person name="Mikkelsen T.S."/>
            <person name="Wakefield M.J."/>
            <person name="Aken B."/>
            <person name="Amemiya C.T."/>
            <person name="Chang J.L."/>
            <person name="Duke S."/>
            <person name="Garber M."/>
            <person name="Gentles A.J."/>
            <person name="Goodstadt L."/>
            <person name="Heger A."/>
            <person name="Jurka J."/>
            <person name="Kamal M."/>
            <person name="Mauceli E."/>
            <person name="Searle S.M."/>
            <person name="Sharpe T."/>
            <person name="Baker M.L."/>
            <person name="Batzer M.A."/>
            <person name="Benos P.V."/>
            <person name="Belov K."/>
            <person name="Clamp M."/>
            <person name="Cook A."/>
            <person name="Cuff J."/>
            <person name="Das R."/>
            <person name="Davidow L."/>
            <person name="Deakin J.E."/>
            <person name="Fazzari M.J."/>
            <person name="Glass J.L."/>
            <person name="Grabherr M."/>
            <person name="Greally J.M."/>
            <person name="Gu W."/>
            <person name="Hore T.A."/>
            <person name="Huttley G.A."/>
            <person name="Kleber M."/>
            <person name="Jirtle R.L."/>
            <person name="Koina E."/>
            <person name="Lee J.T."/>
            <person name="Mahony S."/>
            <person name="Marra M.A."/>
            <person name="Miller R.D."/>
            <person name="Nicholls R.D."/>
            <person name="Oda M."/>
            <person name="Papenfuss A.T."/>
            <person name="Parra Z.E."/>
            <person name="Pollock D.D."/>
            <person name="Ray D.A."/>
            <person name="Schein J.E."/>
            <person name="Speed T.P."/>
            <person name="Thompson K."/>
            <person name="VandeBerg J.L."/>
            <person name="Wade C.M."/>
            <person name="Walker J.A."/>
            <person name="Waters P.D."/>
            <person name="Webber C."/>
            <person name="Weidman J.R."/>
            <person name="Xie X."/>
            <person name="Zody M.C."/>
            <person name="Baldwin J."/>
            <person name="Abdouelleil A."/>
            <person name="Abdulkadir J."/>
            <person name="Abebe A."/>
            <person name="Abera B."/>
            <person name="Abreu J."/>
            <person name="Acer S.C."/>
            <person name="Aftuck L."/>
            <person name="Alexander A."/>
            <person name="An P."/>
            <person name="Anderson E."/>
            <person name="Anderson S."/>
            <person name="Arachi H."/>
            <person name="Azer M."/>
            <person name="Bachantsang P."/>
            <person name="Barry A."/>
            <person name="Bayul T."/>
            <person name="Berlin A."/>
            <person name="Bessette D."/>
            <person name="Bloom T."/>
            <person name="Bloom T."/>
            <person name="Boguslavskiy L."/>
            <person name="Bonnet C."/>
            <person name="Boukhgalter B."/>
            <person name="Bourzgui I."/>
            <person name="Brown A."/>
            <person name="Cahill P."/>
            <person name="Channer S."/>
            <person name="Cheshatsang Y."/>
            <person name="Chuda L."/>
            <person name="Citroen M."/>
            <person name="Collymore A."/>
            <person name="Cooke P."/>
            <person name="Costello M."/>
            <person name="D'Aco K."/>
            <person name="Daza R."/>
            <person name="De Haan G."/>
            <person name="DeGray S."/>
            <person name="DeMaso C."/>
            <person name="Dhargay N."/>
            <person name="Dooley K."/>
            <person name="Dooley E."/>
            <person name="Doricent M."/>
            <person name="Dorje P."/>
            <person name="Dorjee K."/>
            <person name="Dupes A."/>
            <person name="Elong R."/>
            <person name="Falk J."/>
            <person name="Farina A."/>
            <person name="Faro S."/>
            <person name="Ferguson D."/>
            <person name="Fisher S."/>
            <person name="Foley C.D."/>
            <person name="Franke A."/>
            <person name="Friedrich D."/>
            <person name="Gadbois L."/>
            <person name="Gearin G."/>
            <person name="Gearin C.R."/>
            <person name="Giannoukos G."/>
            <person name="Goode T."/>
            <person name="Graham J."/>
            <person name="Grandbois E."/>
            <person name="Grewal S."/>
            <person name="Gyaltsen K."/>
            <person name="Hafez N."/>
            <person name="Hagos B."/>
            <person name="Hall J."/>
            <person name="Henson C."/>
            <person name="Hollinger A."/>
            <person name="Honan T."/>
            <person name="Huard M.D."/>
            <person name="Hughes L."/>
            <person name="Hurhula B."/>
            <person name="Husby M.E."/>
            <person name="Kamat A."/>
            <person name="Kanga B."/>
            <person name="Kashin S."/>
            <person name="Khazanovich D."/>
            <person name="Kisner P."/>
            <person name="Lance K."/>
            <person name="Lara M."/>
            <person name="Lee W."/>
            <person name="Lennon N."/>
            <person name="Letendre F."/>
            <person name="LeVine R."/>
            <person name="Lipovsky A."/>
            <person name="Liu X."/>
            <person name="Liu J."/>
            <person name="Liu S."/>
            <person name="Lokyitsang T."/>
            <person name="Lokyitsang Y."/>
            <person name="Lubonja R."/>
            <person name="Lui A."/>
            <person name="MacDonald P."/>
            <person name="Magnisalis V."/>
            <person name="Maru K."/>
            <person name="Matthews C."/>
            <person name="McCusker W."/>
            <person name="McDonough S."/>
            <person name="Mehta T."/>
            <person name="Meldrim J."/>
            <person name="Meneus L."/>
            <person name="Mihai O."/>
            <person name="Mihalev A."/>
            <person name="Mihova T."/>
            <person name="Mittelman R."/>
            <person name="Mlenga V."/>
            <person name="Montmayeur A."/>
            <person name="Mulrain L."/>
            <person name="Navidi A."/>
            <person name="Naylor J."/>
            <person name="Negash T."/>
            <person name="Nguyen T."/>
            <person name="Nguyen N."/>
            <person name="Nicol R."/>
            <person name="Norbu C."/>
            <person name="Norbu N."/>
            <person name="Novod N."/>
            <person name="O'Neill B."/>
            <person name="Osman S."/>
            <person name="Markiewicz E."/>
            <person name="Oyono O.L."/>
            <person name="Patti C."/>
            <person name="Phunkhang P."/>
            <person name="Pierre F."/>
            <person name="Priest M."/>
            <person name="Raghuraman S."/>
            <person name="Rege F."/>
            <person name="Reyes R."/>
            <person name="Rise C."/>
            <person name="Rogov P."/>
            <person name="Ross K."/>
            <person name="Ryan E."/>
            <person name="Settipalli S."/>
            <person name="Shea T."/>
            <person name="Sherpa N."/>
            <person name="Shi L."/>
            <person name="Shih D."/>
            <person name="Sparrow T."/>
            <person name="Spaulding J."/>
            <person name="Stalker J."/>
            <person name="Stange-Thomann N."/>
            <person name="Stavropoulos S."/>
            <person name="Stone C."/>
            <person name="Strader C."/>
            <person name="Tesfaye S."/>
            <person name="Thomson T."/>
            <person name="Thoulutsang Y."/>
            <person name="Thoulutsang D."/>
            <person name="Topham K."/>
            <person name="Topping I."/>
            <person name="Tsamla T."/>
            <person name="Vassiliev H."/>
            <person name="Vo A."/>
            <person name="Wangchuk T."/>
            <person name="Wangdi T."/>
            <person name="Weiand M."/>
            <person name="Wilkinson J."/>
            <person name="Wilson A."/>
            <person name="Yadav S."/>
            <person name="Young G."/>
            <person name="Yu Q."/>
            <person name="Zembek L."/>
            <person name="Zhong D."/>
            <person name="Zimmer A."/>
            <person name="Zwirko Z."/>
            <person name="Jaffe D.B."/>
            <person name="Alvarez P."/>
            <person name="Brockman W."/>
            <person name="Butler J."/>
            <person name="Chin C."/>
            <person name="Gnerre S."/>
            <person name="MacCallum I."/>
            <person name="Graves J.A."/>
            <person name="Ponting C.P."/>
            <person name="Breen M."/>
            <person name="Samollow P.B."/>
            <person name="Lander E.S."/>
            <person name="Lindblad-Toh K."/>
        </authorList>
    </citation>
    <scope>NUCLEOTIDE SEQUENCE [LARGE SCALE GENOMIC DNA]</scope>
</reference>
<dbReference type="GeneTree" id="ENSGT00940000154270"/>
<dbReference type="InterPro" id="IPR003599">
    <property type="entry name" value="Ig_sub"/>
</dbReference>
<dbReference type="PANTHER" id="PTHR23268">
    <property type="entry name" value="T-CELL RECEPTOR BETA CHAIN"/>
    <property type="match status" value="1"/>
</dbReference>
<dbReference type="Pfam" id="PF07686">
    <property type="entry name" value="V-set"/>
    <property type="match status" value="1"/>
</dbReference>
<dbReference type="Proteomes" id="UP000002280">
    <property type="component" value="Chromosome 8"/>
</dbReference>
<dbReference type="OMA" id="IPISEHN"/>
<dbReference type="SUPFAM" id="SSF48726">
    <property type="entry name" value="Immunoglobulin"/>
    <property type="match status" value="1"/>
</dbReference>
<keyword evidence="2" id="KW-0391">Immunity</keyword>
<name>F6RK43_MONDO</name>
<proteinExistence type="predicted"/>
<dbReference type="InterPro" id="IPR013106">
    <property type="entry name" value="Ig_V-set"/>
</dbReference>
<dbReference type="eggNOG" id="ENOG502SNBC">
    <property type="taxonomic scope" value="Eukaryota"/>
</dbReference>
<dbReference type="Bgee" id="ENSMODG00000025460">
    <property type="expression patterns" value="Expressed in blood and 3 other cell types or tissues"/>
</dbReference>
<dbReference type="AlphaFoldDB" id="F6RK43"/>
<sequence>MGLRLPFLLVLLALLGGQPDAGVTQHPDYLVARKGQSVTLGCDPISGHLSAFWYRQIKHQGPVMLFNYYNKKLSEKGNISDRFIAEQQNDLHFKLIISSLEQADSALYLCASSKDTVPQSHLTSIHKHVWPLPQEQ</sequence>
<dbReference type="InterPro" id="IPR013783">
    <property type="entry name" value="Ig-like_fold"/>
</dbReference>
<evidence type="ECO:0000256" key="3">
    <source>
        <dbReference type="SAM" id="SignalP"/>
    </source>
</evidence>
<keyword evidence="1 3" id="KW-0732">Signal</keyword>
<dbReference type="Gene3D" id="2.60.40.10">
    <property type="entry name" value="Immunoglobulins"/>
    <property type="match status" value="1"/>
</dbReference>
<accession>F6RK43</accession>
<evidence type="ECO:0000256" key="1">
    <source>
        <dbReference type="ARBA" id="ARBA00022729"/>
    </source>
</evidence>
<reference evidence="5" key="3">
    <citation type="submission" date="2025-09" db="UniProtKB">
        <authorList>
            <consortium name="Ensembl"/>
        </authorList>
    </citation>
    <scope>IDENTIFICATION</scope>
</reference>
<dbReference type="InterPro" id="IPR007110">
    <property type="entry name" value="Ig-like_dom"/>
</dbReference>
<dbReference type="PROSITE" id="PS50835">
    <property type="entry name" value="IG_LIKE"/>
    <property type="match status" value="1"/>
</dbReference>
<evidence type="ECO:0000259" key="4">
    <source>
        <dbReference type="PROSITE" id="PS50835"/>
    </source>
</evidence>
<dbReference type="Ensembl" id="ENSMODT00000039836.2">
    <property type="protein sequence ID" value="ENSMODP00000038236.2"/>
    <property type="gene ID" value="ENSMODG00000025460.2"/>
</dbReference>